<dbReference type="InterPro" id="IPR049489">
    <property type="entry name" value="FabD-like_helical_ins"/>
</dbReference>
<evidence type="ECO:0000259" key="1">
    <source>
        <dbReference type="Pfam" id="PF21607"/>
    </source>
</evidence>
<proteinExistence type="predicted"/>
<accession>A0A2V2YT34</accession>
<dbReference type="Gene3D" id="3.20.20.70">
    <property type="entry name" value="Aldolase class I"/>
    <property type="match status" value="2"/>
</dbReference>
<dbReference type="InterPro" id="IPR013785">
    <property type="entry name" value="Aldolase_TIM"/>
</dbReference>
<protein>
    <submittedName>
        <fullName evidence="2">PfaD family protein</fullName>
    </submittedName>
</protein>
<sequence length="537" mass="58260">MQTTLRWIPGSEGPAFGQEELTLLAARVREPAYIIRSGDNGAFGLGLGGSVVPAVNGDVSGNPLAAMLPALYPEWLGGGAFTQAHGVRFAYIAGEMANGIATARMVIAMAKAGMLGFFGAAGLPLDRVQANLDVIQAELDPLGLPWGINLIHTPNEPAMEEHIVDLYLGRGVKRVSASAFMGLTPSIVRYACSGLTLDASGMIRRRNHLFAKISRPEVARPFMSPAPEKILADLVKRGLLTAEEARLAAYVPLAEDITVEADSGGHTDNRPLTALFPIIMRLRDDLQQQYRYASPIRVGASGGLGTPAAVAAAFALGAAYVMTGSVNQSAIESGLSDEGRAMLATAGLADVIMAPAADMFEQGVKVQVLKHGTLFSSRGFQLLDLYRSYNRIEDLPENVRLKLEKEVFQASLEQIWADTVRFFEKREPGQLERAAREPKHKMALIFRWYLGKASRWAIDGTQERKLDYQIWCGPAMGSFNAWAAGSFLEQPQNRTVVQIACNLLEGAAVITRAQQLRSYGLPVPAQAFDYKPRMFQL</sequence>
<name>A0A2V2YT34_9BACL</name>
<gene>
    <name evidence="2" type="ORF">DFQ01_11575</name>
</gene>
<dbReference type="CDD" id="cd04742">
    <property type="entry name" value="NPD_FabD"/>
    <property type="match status" value="1"/>
</dbReference>
<dbReference type="Pfam" id="PF03060">
    <property type="entry name" value="NMO"/>
    <property type="match status" value="1"/>
</dbReference>
<dbReference type="OrthoDB" id="9805460at2"/>
<dbReference type="Proteomes" id="UP000246635">
    <property type="component" value="Unassembled WGS sequence"/>
</dbReference>
<dbReference type="NCBIfam" id="TIGR02814">
    <property type="entry name" value="pfaD_fam"/>
    <property type="match status" value="1"/>
</dbReference>
<dbReference type="RefSeq" id="WP_110045363.1">
    <property type="nucleotide sequence ID" value="NZ_CP054612.1"/>
</dbReference>
<evidence type="ECO:0000313" key="3">
    <source>
        <dbReference type="Proteomes" id="UP000246635"/>
    </source>
</evidence>
<reference evidence="2 3" key="1">
    <citation type="submission" date="2018-05" db="EMBL/GenBank/DDBJ databases">
        <title>Genomic Encyclopedia of Type Strains, Phase III (KMG-III): the genomes of soil and plant-associated and newly described type strains.</title>
        <authorList>
            <person name="Whitman W."/>
        </authorList>
    </citation>
    <scope>NUCLEOTIDE SEQUENCE [LARGE SCALE GENOMIC DNA]</scope>
    <source>
        <strain evidence="2 3">CECT 5696</strain>
    </source>
</reference>
<organism evidence="2 3">
    <name type="scientific">Paenibacillus cellulosilyticus</name>
    <dbReference type="NCBI Taxonomy" id="375489"/>
    <lineage>
        <taxon>Bacteria</taxon>
        <taxon>Bacillati</taxon>
        <taxon>Bacillota</taxon>
        <taxon>Bacilli</taxon>
        <taxon>Bacillales</taxon>
        <taxon>Paenibacillaceae</taxon>
        <taxon>Paenibacillus</taxon>
    </lineage>
</organism>
<dbReference type="AlphaFoldDB" id="A0A2V2YT34"/>
<dbReference type="PANTHER" id="PTHR32332">
    <property type="entry name" value="2-NITROPROPANE DIOXYGENASE"/>
    <property type="match status" value="1"/>
</dbReference>
<feature type="domain" description="[Acyl-carrier-protein] S-malonyltransferase-like inserted helical" evidence="1">
    <location>
        <begin position="389"/>
        <end position="468"/>
    </location>
</feature>
<dbReference type="EMBL" id="QGTQ01000015">
    <property type="protein sequence ID" value="PWV99359.1"/>
    <property type="molecule type" value="Genomic_DNA"/>
</dbReference>
<dbReference type="InterPro" id="IPR014179">
    <property type="entry name" value="PfaD-like_TIM-barrel"/>
</dbReference>
<dbReference type="SUPFAM" id="SSF51412">
    <property type="entry name" value="Inosine monophosphate dehydrogenase (IMPDH)"/>
    <property type="match status" value="1"/>
</dbReference>
<dbReference type="Pfam" id="PF21607">
    <property type="entry name" value="FabD_helical_ins"/>
    <property type="match status" value="1"/>
</dbReference>
<keyword evidence="3" id="KW-1185">Reference proteome</keyword>
<evidence type="ECO:0000313" key="2">
    <source>
        <dbReference type="EMBL" id="PWV99359.1"/>
    </source>
</evidence>
<dbReference type="PANTHER" id="PTHR32332:SF20">
    <property type="entry name" value="2-NITROPROPANE DIOXYGENASE-LIKE PROTEIN"/>
    <property type="match status" value="1"/>
</dbReference>
<comment type="caution">
    <text evidence="2">The sequence shown here is derived from an EMBL/GenBank/DDBJ whole genome shotgun (WGS) entry which is preliminary data.</text>
</comment>